<evidence type="ECO:0008006" key="5">
    <source>
        <dbReference type="Google" id="ProtNLM"/>
    </source>
</evidence>
<gene>
    <name evidence="3" type="ORF">RM531_07750</name>
</gene>
<protein>
    <recommendedName>
        <fullName evidence="5">Low-complexity protein</fullName>
    </recommendedName>
</protein>
<proteinExistence type="predicted"/>
<accession>A0ABU3B7D6</accession>
<evidence type="ECO:0000313" key="3">
    <source>
        <dbReference type="EMBL" id="MDT0618366.1"/>
    </source>
</evidence>
<keyword evidence="4" id="KW-1185">Reference proteome</keyword>
<organism evidence="3 4">
    <name type="scientific">Spectribacter acetivorans</name>
    <dbReference type="NCBI Taxonomy" id="3075603"/>
    <lineage>
        <taxon>Bacteria</taxon>
        <taxon>Pseudomonadati</taxon>
        <taxon>Pseudomonadota</taxon>
        <taxon>Gammaproteobacteria</taxon>
        <taxon>Salinisphaerales</taxon>
        <taxon>Salinisphaeraceae</taxon>
        <taxon>Spectribacter</taxon>
    </lineage>
</organism>
<dbReference type="Proteomes" id="UP001259982">
    <property type="component" value="Unassembled WGS sequence"/>
</dbReference>
<reference evidence="3 4" key="1">
    <citation type="submission" date="2023-09" db="EMBL/GenBank/DDBJ databases">
        <authorList>
            <person name="Rey-Velasco X."/>
        </authorList>
    </citation>
    <scope>NUCLEOTIDE SEQUENCE [LARGE SCALE GENOMIC DNA]</scope>
    <source>
        <strain evidence="3 4">P385</strain>
    </source>
</reference>
<evidence type="ECO:0000313" key="4">
    <source>
        <dbReference type="Proteomes" id="UP001259982"/>
    </source>
</evidence>
<feature type="chain" id="PRO_5046471710" description="Low-complexity protein" evidence="2">
    <location>
        <begin position="30"/>
        <end position="86"/>
    </location>
</feature>
<dbReference type="EMBL" id="JAVRHY010000005">
    <property type="protein sequence ID" value="MDT0618366.1"/>
    <property type="molecule type" value="Genomic_DNA"/>
</dbReference>
<evidence type="ECO:0000256" key="2">
    <source>
        <dbReference type="SAM" id="SignalP"/>
    </source>
</evidence>
<name>A0ABU3B7D6_9GAMM</name>
<feature type="signal peptide" evidence="2">
    <location>
        <begin position="1"/>
        <end position="29"/>
    </location>
</feature>
<dbReference type="RefSeq" id="WP_311658464.1">
    <property type="nucleotide sequence ID" value="NZ_JAVRHY010000005.1"/>
</dbReference>
<feature type="compositionally biased region" description="Gly residues" evidence="1">
    <location>
        <begin position="74"/>
        <end position="86"/>
    </location>
</feature>
<keyword evidence="2" id="KW-0732">Signal</keyword>
<comment type="caution">
    <text evidence="3">The sequence shown here is derived from an EMBL/GenBank/DDBJ whole genome shotgun (WGS) entry which is preliminary data.</text>
</comment>
<evidence type="ECO:0000256" key="1">
    <source>
        <dbReference type="SAM" id="MobiDB-lite"/>
    </source>
</evidence>
<feature type="compositionally biased region" description="Basic and acidic residues" evidence="1">
    <location>
        <begin position="64"/>
        <end position="73"/>
    </location>
</feature>
<sequence length="86" mass="8451">MAKKTDSKPLAIALGTAFAASSFAGIASADSNPFQVEELKAPSSYTQLAEGNCGEGNCGEKDGEGNCGEKDGEGNCGEGSCGGAKG</sequence>
<feature type="region of interest" description="Disordered" evidence="1">
    <location>
        <begin position="64"/>
        <end position="86"/>
    </location>
</feature>